<organism evidence="1 2">
    <name type="scientific">Chryseobacterium indologenes</name>
    <name type="common">Flavobacterium indologenes</name>
    <dbReference type="NCBI Taxonomy" id="253"/>
    <lineage>
        <taxon>Bacteria</taxon>
        <taxon>Pseudomonadati</taxon>
        <taxon>Bacteroidota</taxon>
        <taxon>Flavobacteriia</taxon>
        <taxon>Flavobacteriales</taxon>
        <taxon>Weeksellaceae</taxon>
        <taxon>Chryseobacterium group</taxon>
        <taxon>Chryseobacterium</taxon>
    </lineage>
</organism>
<dbReference type="Proteomes" id="UP000269015">
    <property type="component" value="Chromosome"/>
</dbReference>
<dbReference type="InterPro" id="IPR014942">
    <property type="entry name" value="AbiEii"/>
</dbReference>
<evidence type="ECO:0000313" key="1">
    <source>
        <dbReference type="EMBL" id="AZB17519.1"/>
    </source>
</evidence>
<evidence type="ECO:0000313" key="2">
    <source>
        <dbReference type="Proteomes" id="UP000269015"/>
    </source>
</evidence>
<proteinExistence type="predicted"/>
<sequence>MSYKIDSRKLSHPLLKPILRELDYYFKDLDVHFFVIGATARDIVMEIHNEKSGRLTHDLDIAIAINDWNQYAEIEKGIVVLENFKKDANQKQRFIYKGSFQLDIVPFGNIMREDDKIFWPPDEQVAMSVLGFPEAKNDIIVVKIDEEFEINIISLAGIFILKIVAWKDRYLRGNKDADDIGFILINYLNIYEEKAIDKYDEIYETDNFSTITAGAKLLGDDLFHILKINIKTKEAITKIIKDQYDKAEDSELINQILETNRVIHFEELIESLSILIKKLDK</sequence>
<dbReference type="Pfam" id="PF08843">
    <property type="entry name" value="AbiEii"/>
    <property type="match status" value="1"/>
</dbReference>
<protein>
    <recommendedName>
        <fullName evidence="3">Nucleotidyltransferase</fullName>
    </recommendedName>
</protein>
<dbReference type="EMBL" id="CP033930">
    <property type="protein sequence ID" value="AZB17519.1"/>
    <property type="molecule type" value="Genomic_DNA"/>
</dbReference>
<dbReference type="AlphaFoldDB" id="A0AAD1DUW2"/>
<name>A0AAD1DUW2_CHRID</name>
<dbReference type="RefSeq" id="WP_123861487.1">
    <property type="nucleotide sequence ID" value="NZ_CP033930.1"/>
</dbReference>
<evidence type="ECO:0008006" key="3">
    <source>
        <dbReference type="Google" id="ProtNLM"/>
    </source>
</evidence>
<reference evidence="1 2" key="1">
    <citation type="submission" date="2018-11" db="EMBL/GenBank/DDBJ databases">
        <title>Proposal to divide the Flavobacteriaceae and reorganize its genera based on Amino Acid Identity values calculated from whole genome sequences.</title>
        <authorList>
            <person name="Nicholson A.C."/>
            <person name="Gulvik C.A."/>
            <person name="Whitney A.M."/>
            <person name="Humrighouse B.W."/>
            <person name="Bell M."/>
            <person name="Holmes B."/>
            <person name="Steigerwalt A.G."/>
            <person name="Villarma A."/>
            <person name="Sheth M."/>
            <person name="Batra D."/>
            <person name="Pryor J."/>
            <person name="Bernardet J.-F."/>
            <person name="Hugo C."/>
            <person name="Kampfer P."/>
            <person name="Newman J."/>
            <person name="McQuiston J.R."/>
        </authorList>
    </citation>
    <scope>NUCLEOTIDE SEQUENCE [LARGE SCALE GENOMIC DNA]</scope>
    <source>
        <strain evidence="1 2">H5559</strain>
    </source>
</reference>
<gene>
    <name evidence="1" type="ORF">EG352_06935</name>
</gene>
<accession>A0AAD1DUW2</accession>